<evidence type="ECO:0000256" key="7">
    <source>
        <dbReference type="SAM" id="Phobius"/>
    </source>
</evidence>
<dbReference type="SMART" id="SM00665">
    <property type="entry name" value="B561"/>
    <property type="match status" value="1"/>
</dbReference>
<feature type="transmembrane region" description="Helical" evidence="7">
    <location>
        <begin position="256"/>
        <end position="276"/>
    </location>
</feature>
<evidence type="ECO:0000256" key="5">
    <source>
        <dbReference type="ARBA" id="ARBA00022989"/>
    </source>
</evidence>
<name>A0A4Q9QFT6_9APHY</name>
<feature type="transmembrane region" description="Helical" evidence="7">
    <location>
        <begin position="296"/>
        <end position="318"/>
    </location>
</feature>
<evidence type="ECO:0000256" key="8">
    <source>
        <dbReference type="SAM" id="SignalP"/>
    </source>
</evidence>
<keyword evidence="2" id="KW-0813">Transport</keyword>
<dbReference type="CDD" id="cd09630">
    <property type="entry name" value="CDH_like_cytochrome"/>
    <property type="match status" value="1"/>
</dbReference>
<dbReference type="Proteomes" id="UP000292082">
    <property type="component" value="Unassembled WGS sequence"/>
</dbReference>
<dbReference type="PANTHER" id="PTHR47797:SF3">
    <property type="entry name" value="CYTOCHROME B561 DOMAIN-CONTAINING PROTEIN"/>
    <property type="match status" value="1"/>
</dbReference>
<feature type="signal peptide" evidence="8">
    <location>
        <begin position="1"/>
        <end position="24"/>
    </location>
</feature>
<dbReference type="EMBL" id="ML145084">
    <property type="protein sequence ID" value="TBU66111.1"/>
    <property type="molecule type" value="Genomic_DNA"/>
</dbReference>
<dbReference type="InterPro" id="IPR006593">
    <property type="entry name" value="Cyt_b561/ferric_Rdtase_TM"/>
</dbReference>
<keyword evidence="4" id="KW-0249">Electron transport</keyword>
<reference evidence="10 11" key="1">
    <citation type="submission" date="2019-01" db="EMBL/GenBank/DDBJ databases">
        <title>Draft genome sequences of three monokaryotic isolates of the white-rot basidiomycete fungus Dichomitus squalens.</title>
        <authorList>
            <consortium name="DOE Joint Genome Institute"/>
            <person name="Lopez S.C."/>
            <person name="Andreopoulos B."/>
            <person name="Pangilinan J."/>
            <person name="Lipzen A."/>
            <person name="Riley R."/>
            <person name="Ahrendt S."/>
            <person name="Ng V."/>
            <person name="Barry K."/>
            <person name="Daum C."/>
            <person name="Grigoriev I.V."/>
            <person name="Hilden K.S."/>
            <person name="Makela M.R."/>
            <person name="de Vries R.P."/>
        </authorList>
    </citation>
    <scope>NUCLEOTIDE SEQUENCE [LARGE SCALE GENOMIC DNA]</scope>
    <source>
        <strain evidence="10 11">CBS 464.89</strain>
    </source>
</reference>
<dbReference type="AlphaFoldDB" id="A0A4Q9QFT6"/>
<dbReference type="PANTHER" id="PTHR47797">
    <property type="entry name" value="DEHYDROGENASE, PUTATIVE (AFU_ORTHOLOGUE AFUA_8G05805)-RELATED"/>
    <property type="match status" value="1"/>
</dbReference>
<protein>
    <recommendedName>
        <fullName evidence="9">Cytochrome b561 domain-containing protein</fullName>
    </recommendedName>
</protein>
<evidence type="ECO:0000256" key="4">
    <source>
        <dbReference type="ARBA" id="ARBA00022982"/>
    </source>
</evidence>
<keyword evidence="6 7" id="KW-0472">Membrane</keyword>
<dbReference type="Pfam" id="PF16010">
    <property type="entry name" value="CDH-cyt"/>
    <property type="match status" value="1"/>
</dbReference>
<evidence type="ECO:0000313" key="11">
    <source>
        <dbReference type="Proteomes" id="UP000292082"/>
    </source>
</evidence>
<feature type="transmembrane region" description="Helical" evidence="7">
    <location>
        <begin position="222"/>
        <end position="244"/>
    </location>
</feature>
<dbReference type="SUPFAM" id="SSF49344">
    <property type="entry name" value="CBD9-like"/>
    <property type="match status" value="1"/>
</dbReference>
<sequence length="364" mass="38447">MRISLAHLPKPLLAVLLVTVSSWSSGPSVLQGDSWCGTLMCVSATVNTSIVTYQLKALNQLGWMAIGFGDQMVNTPLVIIWQTANGTIILSQRQASGLVEPLPVTDPPRQATVALQASILSGVSPILAFDIPKNNDTVQPLVWAFGLTVPPADPSASIEQHLDAGNLSLNLTKVLADPSSESVHTSTTTTQTGAIATTLGLAPSQSSPTSAATIPSHTDSVLVAHAALSAAGFLILLPLGALVARWARVFTPKWFTAHWFINVVLGIPLICVGWALGPLAVARRGMGHIVTPHQQISGVVLFALYVFEVALGTVVHLRRPKDGKHHPPRNIIHVVLGLAVFGLSIYTVSAPRSLLPPKRSIGLI</sequence>
<evidence type="ECO:0000256" key="1">
    <source>
        <dbReference type="ARBA" id="ARBA00004370"/>
    </source>
</evidence>
<dbReference type="Gene3D" id="1.20.120.1770">
    <property type="match status" value="1"/>
</dbReference>
<feature type="transmembrane region" description="Helical" evidence="7">
    <location>
        <begin position="330"/>
        <end position="349"/>
    </location>
</feature>
<feature type="chain" id="PRO_5020620939" description="Cytochrome b561 domain-containing protein" evidence="8">
    <location>
        <begin position="25"/>
        <end position="364"/>
    </location>
</feature>
<dbReference type="Gene3D" id="2.60.40.1210">
    <property type="entry name" value="Cellobiose dehydrogenase, cytochrome domain"/>
    <property type="match status" value="1"/>
</dbReference>
<dbReference type="SMART" id="SM00664">
    <property type="entry name" value="DoH"/>
    <property type="match status" value="1"/>
</dbReference>
<dbReference type="InterPro" id="IPR015920">
    <property type="entry name" value="Cellobiose_DH-like_cyt"/>
</dbReference>
<dbReference type="Pfam" id="PF03188">
    <property type="entry name" value="Cytochrom_B561"/>
    <property type="match status" value="1"/>
</dbReference>
<evidence type="ECO:0000256" key="2">
    <source>
        <dbReference type="ARBA" id="ARBA00022448"/>
    </source>
</evidence>
<gene>
    <name evidence="10" type="ORF">BD310DRAFT_803184</name>
</gene>
<evidence type="ECO:0000259" key="9">
    <source>
        <dbReference type="PROSITE" id="PS50939"/>
    </source>
</evidence>
<evidence type="ECO:0000256" key="6">
    <source>
        <dbReference type="ARBA" id="ARBA00023136"/>
    </source>
</evidence>
<proteinExistence type="predicted"/>
<evidence type="ECO:0000256" key="3">
    <source>
        <dbReference type="ARBA" id="ARBA00022692"/>
    </source>
</evidence>
<keyword evidence="11" id="KW-1185">Reference proteome</keyword>
<feature type="domain" description="Cytochrome b561" evidence="9">
    <location>
        <begin position="185"/>
        <end position="364"/>
    </location>
</feature>
<accession>A0A4Q9QFT6</accession>
<dbReference type="InterPro" id="IPR005018">
    <property type="entry name" value="DOMON_domain"/>
</dbReference>
<dbReference type="GO" id="GO:0016020">
    <property type="term" value="C:membrane"/>
    <property type="evidence" value="ECO:0007669"/>
    <property type="project" value="UniProtKB-SubCell"/>
</dbReference>
<keyword evidence="8" id="KW-0732">Signal</keyword>
<dbReference type="PROSITE" id="PS50939">
    <property type="entry name" value="CYTOCHROME_B561"/>
    <property type="match status" value="1"/>
</dbReference>
<organism evidence="10 11">
    <name type="scientific">Dichomitus squalens</name>
    <dbReference type="NCBI Taxonomy" id="114155"/>
    <lineage>
        <taxon>Eukaryota</taxon>
        <taxon>Fungi</taxon>
        <taxon>Dikarya</taxon>
        <taxon>Basidiomycota</taxon>
        <taxon>Agaricomycotina</taxon>
        <taxon>Agaricomycetes</taxon>
        <taxon>Polyporales</taxon>
        <taxon>Polyporaceae</taxon>
        <taxon>Dichomitus</taxon>
    </lineage>
</organism>
<keyword evidence="3 7" id="KW-0812">Transmembrane</keyword>
<comment type="subcellular location">
    <subcellularLocation>
        <location evidence="1">Membrane</location>
    </subcellularLocation>
</comment>
<keyword evidence="5 7" id="KW-1133">Transmembrane helix</keyword>
<dbReference type="CDD" id="cd08760">
    <property type="entry name" value="Cyt_b561_FRRS1_like"/>
    <property type="match status" value="1"/>
</dbReference>
<evidence type="ECO:0000313" key="10">
    <source>
        <dbReference type="EMBL" id="TBU66111.1"/>
    </source>
</evidence>
<dbReference type="STRING" id="114155.A0A4Q9QFT6"/>